<evidence type="ECO:0000259" key="9">
    <source>
        <dbReference type="Pfam" id="PF00206"/>
    </source>
</evidence>
<dbReference type="Gene3D" id="1.10.40.30">
    <property type="entry name" value="Fumarase/aspartase (C-terminal domain)"/>
    <property type="match status" value="1"/>
</dbReference>
<dbReference type="NCBIfam" id="TIGR00838">
    <property type="entry name" value="argH"/>
    <property type="match status" value="1"/>
</dbReference>
<dbReference type="PROSITE" id="PS00163">
    <property type="entry name" value="FUMARATE_LYASES"/>
    <property type="match status" value="1"/>
</dbReference>
<dbReference type="Pfam" id="PF00206">
    <property type="entry name" value="Lyase_1"/>
    <property type="match status" value="1"/>
</dbReference>
<feature type="domain" description="Argininosuccinate lyase C-terminal" evidence="10">
    <location>
        <begin position="383"/>
        <end position="451"/>
    </location>
</feature>
<accession>A0A9D9HE96</accession>
<dbReference type="InterPro" id="IPR008948">
    <property type="entry name" value="L-Aspartase-like"/>
</dbReference>
<dbReference type="PRINTS" id="PR00149">
    <property type="entry name" value="FUMRATELYASE"/>
</dbReference>
<evidence type="ECO:0000256" key="6">
    <source>
        <dbReference type="ARBA" id="ARBA00023239"/>
    </source>
</evidence>
<proteinExistence type="inferred from homology"/>
<dbReference type="GO" id="GO:0004056">
    <property type="term" value="F:argininosuccinate lyase activity"/>
    <property type="evidence" value="ECO:0007669"/>
    <property type="project" value="UniProtKB-UniRule"/>
</dbReference>
<reference evidence="11" key="1">
    <citation type="submission" date="2020-10" db="EMBL/GenBank/DDBJ databases">
        <authorList>
            <person name="Gilroy R."/>
        </authorList>
    </citation>
    <scope>NUCLEOTIDE SEQUENCE</scope>
    <source>
        <strain evidence="11">B3-4054</strain>
    </source>
</reference>
<dbReference type="Pfam" id="PF14698">
    <property type="entry name" value="ASL_C2"/>
    <property type="match status" value="1"/>
</dbReference>
<evidence type="ECO:0000313" key="12">
    <source>
        <dbReference type="Proteomes" id="UP000823616"/>
    </source>
</evidence>
<feature type="region of interest" description="Disordered" evidence="8">
    <location>
        <begin position="1"/>
        <end position="25"/>
    </location>
</feature>
<dbReference type="InterPro" id="IPR009049">
    <property type="entry name" value="Argininosuccinate_lyase"/>
</dbReference>
<dbReference type="InterPro" id="IPR024083">
    <property type="entry name" value="Fumarase/histidase_N"/>
</dbReference>
<dbReference type="InterPro" id="IPR029419">
    <property type="entry name" value="Arg_succ_lyase_C"/>
</dbReference>
<dbReference type="InterPro" id="IPR020557">
    <property type="entry name" value="Fumarate_lyase_CS"/>
</dbReference>
<dbReference type="HAMAP" id="MF_00006">
    <property type="entry name" value="Arg_succ_lyase"/>
    <property type="match status" value="1"/>
</dbReference>
<dbReference type="AlphaFoldDB" id="A0A9D9HE96"/>
<dbReference type="FunFam" id="1.20.200.10:FF:000015">
    <property type="entry name" value="argininosuccinate lyase isoform X2"/>
    <property type="match status" value="1"/>
</dbReference>
<comment type="pathway">
    <text evidence="2 7">Amino-acid biosynthesis; L-arginine biosynthesis; L-arginine from L-ornithine and carbamoyl phosphate: step 3/3.</text>
</comment>
<organism evidence="11 12">
    <name type="scientific">Candidatus Avitreponema avistercoris</name>
    <dbReference type="NCBI Taxonomy" id="2840705"/>
    <lineage>
        <taxon>Bacteria</taxon>
        <taxon>Pseudomonadati</taxon>
        <taxon>Spirochaetota</taxon>
        <taxon>Spirochaetia</taxon>
        <taxon>Spirochaetales</taxon>
        <taxon>Candidatus Avitreponema</taxon>
    </lineage>
</organism>
<comment type="subcellular location">
    <subcellularLocation>
        <location evidence="7">Cytoplasm</location>
    </subcellularLocation>
</comment>
<dbReference type="Gene3D" id="1.10.275.10">
    <property type="entry name" value="Fumarase/aspartase (N-terminal domain)"/>
    <property type="match status" value="1"/>
</dbReference>
<keyword evidence="7" id="KW-0963">Cytoplasm</keyword>
<evidence type="ECO:0000256" key="7">
    <source>
        <dbReference type="HAMAP-Rule" id="MF_00006"/>
    </source>
</evidence>
<comment type="catalytic activity">
    <reaction evidence="1 7">
        <text>2-(N(omega)-L-arginino)succinate = fumarate + L-arginine</text>
        <dbReference type="Rhea" id="RHEA:24020"/>
        <dbReference type="ChEBI" id="CHEBI:29806"/>
        <dbReference type="ChEBI" id="CHEBI:32682"/>
        <dbReference type="ChEBI" id="CHEBI:57472"/>
        <dbReference type="EC" id="4.3.2.1"/>
    </reaction>
</comment>
<dbReference type="FunFam" id="1.10.40.30:FF:000001">
    <property type="entry name" value="Argininosuccinate lyase"/>
    <property type="match status" value="1"/>
</dbReference>
<feature type="compositionally biased region" description="Basic and acidic residues" evidence="8">
    <location>
        <begin position="1"/>
        <end position="20"/>
    </location>
</feature>
<dbReference type="CDD" id="cd01359">
    <property type="entry name" value="Argininosuccinate_lyase"/>
    <property type="match status" value="1"/>
</dbReference>
<comment type="caution">
    <text evidence="11">The sequence shown here is derived from an EMBL/GenBank/DDBJ whole genome shotgun (WGS) entry which is preliminary data.</text>
</comment>
<keyword evidence="5 7" id="KW-0028">Amino-acid biosynthesis</keyword>
<sequence length="480" mass="52219">MSASEKKTNRFPEGGERDNHAPLWSGRFCESPDADAVAFETSIGADARMAQDDIAGSMAHAGMLGKQGIIPAEDASRIVQALEAIAADLRSGALQIDPAAEDIHSFVEAVLTDRIGDAGRRLHTGRSRNDQIALDERLYLRRALRDLQKELVSTVEALVSVAEQHTGTLLPGYTHMQRAQPVTLAHHLCAWCWPLTRDYGRIGDALARMDAMPLGSGALAGSGLPLDRQQVAGALGFSRITPNSLDAVSDRDYVLESAAAFAILMTHLSRFCEEIVLWSTEEFGFIRLPEKWSTGSSIMPQKKNPDFAELIRGRCGRVTGDLVALLTMMKGLPLSYNRDLQEDKNSLFSAYDTALSCLRVFRSMVSAAEWDTGRMRAACTGGHANATDLADYLVRKGMPFRTAHTVAASVVRECIESGVQDMTELPFVRLAAHAEEIGQDVYSFLTPEACVSARSLPGGPAPQAVAAQLEELRRFCRNSV</sequence>
<evidence type="ECO:0000256" key="5">
    <source>
        <dbReference type="ARBA" id="ARBA00022605"/>
    </source>
</evidence>
<dbReference type="InterPro" id="IPR000362">
    <property type="entry name" value="Fumarate_lyase_fam"/>
</dbReference>
<dbReference type="PANTHER" id="PTHR43814">
    <property type="entry name" value="ARGININOSUCCINATE LYASE"/>
    <property type="match status" value="1"/>
</dbReference>
<keyword evidence="6 7" id="KW-0456">Lyase</keyword>
<evidence type="ECO:0000313" key="11">
    <source>
        <dbReference type="EMBL" id="MBO8451005.1"/>
    </source>
</evidence>
<evidence type="ECO:0000259" key="10">
    <source>
        <dbReference type="Pfam" id="PF14698"/>
    </source>
</evidence>
<evidence type="ECO:0000256" key="1">
    <source>
        <dbReference type="ARBA" id="ARBA00000985"/>
    </source>
</evidence>
<keyword evidence="4 7" id="KW-0055">Arginine biosynthesis</keyword>
<evidence type="ECO:0000256" key="4">
    <source>
        <dbReference type="ARBA" id="ARBA00022571"/>
    </source>
</evidence>
<evidence type="ECO:0000256" key="2">
    <source>
        <dbReference type="ARBA" id="ARBA00004941"/>
    </source>
</evidence>
<gene>
    <name evidence="7 11" type="primary">argH</name>
    <name evidence="11" type="ORF">IAA96_07875</name>
</gene>
<dbReference type="Proteomes" id="UP000823616">
    <property type="component" value="Unassembled WGS sequence"/>
</dbReference>
<comment type="similarity">
    <text evidence="7">Belongs to the lyase 1 family. Argininosuccinate lyase subfamily.</text>
</comment>
<dbReference type="EC" id="4.3.2.1" evidence="3 7"/>
<feature type="domain" description="Fumarate lyase N-terminal" evidence="9">
    <location>
        <begin position="30"/>
        <end position="320"/>
    </location>
</feature>
<reference evidence="11" key="2">
    <citation type="journal article" date="2021" name="PeerJ">
        <title>Extensive microbial diversity within the chicken gut microbiome revealed by metagenomics and culture.</title>
        <authorList>
            <person name="Gilroy R."/>
            <person name="Ravi A."/>
            <person name="Getino M."/>
            <person name="Pursley I."/>
            <person name="Horton D.L."/>
            <person name="Alikhan N.F."/>
            <person name="Baker D."/>
            <person name="Gharbi K."/>
            <person name="Hall N."/>
            <person name="Watson M."/>
            <person name="Adriaenssens E.M."/>
            <person name="Foster-Nyarko E."/>
            <person name="Jarju S."/>
            <person name="Secka A."/>
            <person name="Antonio M."/>
            <person name="Oren A."/>
            <person name="Chaudhuri R.R."/>
            <person name="La Ragione R."/>
            <person name="Hildebrand F."/>
            <person name="Pallen M.J."/>
        </authorList>
    </citation>
    <scope>NUCLEOTIDE SEQUENCE</scope>
    <source>
        <strain evidence="11">B3-4054</strain>
    </source>
</reference>
<dbReference type="PANTHER" id="PTHR43814:SF1">
    <property type="entry name" value="ARGININOSUCCINATE LYASE"/>
    <property type="match status" value="1"/>
</dbReference>
<name>A0A9D9HE96_9SPIR</name>
<dbReference type="GO" id="GO:0005829">
    <property type="term" value="C:cytosol"/>
    <property type="evidence" value="ECO:0007669"/>
    <property type="project" value="TreeGrafter"/>
</dbReference>
<dbReference type="GO" id="GO:0042450">
    <property type="term" value="P:L-arginine biosynthetic process via ornithine"/>
    <property type="evidence" value="ECO:0007669"/>
    <property type="project" value="UniProtKB-UniRule"/>
</dbReference>
<dbReference type="PRINTS" id="PR00145">
    <property type="entry name" value="ARGSUCLYASE"/>
</dbReference>
<dbReference type="EMBL" id="JADIMS010000147">
    <property type="protein sequence ID" value="MBO8451005.1"/>
    <property type="molecule type" value="Genomic_DNA"/>
</dbReference>
<evidence type="ECO:0000256" key="3">
    <source>
        <dbReference type="ARBA" id="ARBA00012338"/>
    </source>
</evidence>
<dbReference type="SUPFAM" id="SSF48557">
    <property type="entry name" value="L-aspartase-like"/>
    <property type="match status" value="1"/>
</dbReference>
<evidence type="ECO:0000256" key="8">
    <source>
        <dbReference type="SAM" id="MobiDB-lite"/>
    </source>
</evidence>
<dbReference type="InterPro" id="IPR022761">
    <property type="entry name" value="Fumarate_lyase_N"/>
</dbReference>
<dbReference type="Gene3D" id="1.20.200.10">
    <property type="entry name" value="Fumarase/aspartase (Central domain)"/>
    <property type="match status" value="1"/>
</dbReference>
<protein>
    <recommendedName>
        <fullName evidence="3 7">Argininosuccinate lyase</fullName>
        <shortName evidence="7">ASAL</shortName>
        <ecNumber evidence="3 7">4.3.2.1</ecNumber>
    </recommendedName>
    <alternativeName>
        <fullName evidence="7">Arginosuccinase</fullName>
    </alternativeName>
</protein>